<keyword evidence="15" id="KW-1185">Reference proteome</keyword>
<dbReference type="Pfam" id="PF00512">
    <property type="entry name" value="HisKA"/>
    <property type="match status" value="1"/>
</dbReference>
<evidence type="ECO:0000256" key="8">
    <source>
        <dbReference type="ARBA" id="ARBA00022741"/>
    </source>
</evidence>
<dbReference type="SMART" id="SM00388">
    <property type="entry name" value="HisKA"/>
    <property type="match status" value="1"/>
</dbReference>
<reference evidence="14 15" key="1">
    <citation type="submission" date="2019-11" db="EMBL/GenBank/DDBJ databases">
        <title>FDA dAtabase for Regulatory Grade micrObial Sequences (FDA-ARGOS): Supporting development and validation of Infectious Disease Dx tests.</title>
        <authorList>
            <person name="Turner S."/>
            <person name="Byrd R."/>
            <person name="Tallon L."/>
            <person name="Sadzewicz L."/>
            <person name="Vavikolanu K."/>
            <person name="Mehta A."/>
            <person name="Aluvathingal J."/>
            <person name="Nadendla S."/>
            <person name="Myers T."/>
            <person name="Yan Y."/>
            <person name="Sichtig H."/>
        </authorList>
    </citation>
    <scope>NUCLEOTIDE SEQUENCE [LARGE SCALE GENOMIC DNA]</scope>
    <source>
        <strain evidence="14 15">FDAARGOS_741</strain>
    </source>
</reference>
<evidence type="ECO:0000256" key="2">
    <source>
        <dbReference type="ARBA" id="ARBA00004651"/>
    </source>
</evidence>
<evidence type="ECO:0000256" key="13">
    <source>
        <dbReference type="ARBA" id="ARBA00023136"/>
    </source>
</evidence>
<gene>
    <name evidence="14" type="ORF">FOC49_06210</name>
</gene>
<accession>A0A2X4NBM5</accession>
<dbReference type="PROSITE" id="PS50885">
    <property type="entry name" value="HAMP"/>
    <property type="match status" value="1"/>
</dbReference>
<keyword evidence="4" id="KW-1003">Cell membrane</keyword>
<keyword evidence="5" id="KW-0597">Phosphoprotein</keyword>
<evidence type="ECO:0000256" key="6">
    <source>
        <dbReference type="ARBA" id="ARBA00022679"/>
    </source>
</evidence>
<evidence type="ECO:0000313" key="14">
    <source>
        <dbReference type="EMBL" id="QGS09497.1"/>
    </source>
</evidence>
<dbReference type="SUPFAM" id="SSF55874">
    <property type="entry name" value="ATPase domain of HSP90 chaperone/DNA topoisomerase II/histidine kinase"/>
    <property type="match status" value="1"/>
</dbReference>
<keyword evidence="13" id="KW-0472">Membrane</keyword>
<dbReference type="CDD" id="cd00082">
    <property type="entry name" value="HisKA"/>
    <property type="match status" value="1"/>
</dbReference>
<dbReference type="GO" id="GO:0000155">
    <property type="term" value="F:phosphorelay sensor kinase activity"/>
    <property type="evidence" value="ECO:0007669"/>
    <property type="project" value="InterPro"/>
</dbReference>
<dbReference type="Gene3D" id="1.10.287.130">
    <property type="match status" value="1"/>
</dbReference>
<evidence type="ECO:0000313" key="15">
    <source>
        <dbReference type="Proteomes" id="UP000425411"/>
    </source>
</evidence>
<evidence type="ECO:0000256" key="7">
    <source>
        <dbReference type="ARBA" id="ARBA00022692"/>
    </source>
</evidence>
<proteinExistence type="predicted"/>
<dbReference type="GO" id="GO:0005524">
    <property type="term" value="F:ATP binding"/>
    <property type="evidence" value="ECO:0007669"/>
    <property type="project" value="UniProtKB-KW"/>
</dbReference>
<dbReference type="InterPro" id="IPR003660">
    <property type="entry name" value="HAMP_dom"/>
</dbReference>
<dbReference type="SUPFAM" id="SSF47384">
    <property type="entry name" value="Homodimeric domain of signal transducing histidine kinase"/>
    <property type="match status" value="1"/>
</dbReference>
<dbReference type="GO" id="GO:0005886">
    <property type="term" value="C:plasma membrane"/>
    <property type="evidence" value="ECO:0007669"/>
    <property type="project" value="UniProtKB-SubCell"/>
</dbReference>
<dbReference type="OrthoDB" id="9762826at2"/>
<evidence type="ECO:0000256" key="1">
    <source>
        <dbReference type="ARBA" id="ARBA00000085"/>
    </source>
</evidence>
<dbReference type="EC" id="2.7.13.3" evidence="3"/>
<dbReference type="AlphaFoldDB" id="A0A2X4NBM5"/>
<protein>
    <recommendedName>
        <fullName evidence="3">histidine kinase</fullName>
        <ecNumber evidence="3">2.7.13.3</ecNumber>
    </recommendedName>
</protein>
<dbReference type="InterPro" id="IPR036890">
    <property type="entry name" value="HATPase_C_sf"/>
</dbReference>
<dbReference type="EMBL" id="CP046314">
    <property type="protein sequence ID" value="QGS09497.1"/>
    <property type="molecule type" value="Genomic_DNA"/>
</dbReference>
<keyword evidence="7" id="KW-0812">Transmembrane</keyword>
<dbReference type="InterPro" id="IPR003661">
    <property type="entry name" value="HisK_dim/P_dom"/>
</dbReference>
<keyword evidence="10" id="KW-0067">ATP-binding</keyword>
<evidence type="ECO:0000256" key="4">
    <source>
        <dbReference type="ARBA" id="ARBA00022475"/>
    </source>
</evidence>
<evidence type="ECO:0000256" key="9">
    <source>
        <dbReference type="ARBA" id="ARBA00022777"/>
    </source>
</evidence>
<comment type="subcellular location">
    <subcellularLocation>
        <location evidence="2">Cell membrane</location>
        <topology evidence="2">Multi-pass membrane protein</topology>
    </subcellularLocation>
</comment>
<dbReference type="SMART" id="SM00387">
    <property type="entry name" value="HATPase_c"/>
    <property type="match status" value="1"/>
</dbReference>
<evidence type="ECO:0000256" key="3">
    <source>
        <dbReference type="ARBA" id="ARBA00012438"/>
    </source>
</evidence>
<evidence type="ECO:0000256" key="12">
    <source>
        <dbReference type="ARBA" id="ARBA00023012"/>
    </source>
</evidence>
<keyword evidence="9" id="KW-0418">Kinase</keyword>
<organism evidence="14 15">
    <name type="scientific">Gemella morbillorum</name>
    <dbReference type="NCBI Taxonomy" id="29391"/>
    <lineage>
        <taxon>Bacteria</taxon>
        <taxon>Bacillati</taxon>
        <taxon>Bacillota</taxon>
        <taxon>Bacilli</taxon>
        <taxon>Bacillales</taxon>
        <taxon>Gemellaceae</taxon>
        <taxon>Gemella</taxon>
    </lineage>
</organism>
<evidence type="ECO:0000256" key="11">
    <source>
        <dbReference type="ARBA" id="ARBA00022989"/>
    </source>
</evidence>
<keyword evidence="11" id="KW-1133">Transmembrane helix</keyword>
<keyword evidence="12" id="KW-0902">Two-component regulatory system</keyword>
<keyword evidence="6" id="KW-0808">Transferase</keyword>
<dbReference type="GeneID" id="93208397"/>
<keyword evidence="8" id="KW-0547">Nucleotide-binding</keyword>
<name>A0A2X4NBM5_9BACL</name>
<evidence type="ECO:0000256" key="10">
    <source>
        <dbReference type="ARBA" id="ARBA00022840"/>
    </source>
</evidence>
<dbReference type="InterPro" id="IPR036097">
    <property type="entry name" value="HisK_dim/P_sf"/>
</dbReference>
<dbReference type="PROSITE" id="PS50109">
    <property type="entry name" value="HIS_KIN"/>
    <property type="match status" value="1"/>
</dbReference>
<dbReference type="InterPro" id="IPR003594">
    <property type="entry name" value="HATPase_dom"/>
</dbReference>
<dbReference type="PANTHER" id="PTHR45528">
    <property type="entry name" value="SENSOR HISTIDINE KINASE CPXA"/>
    <property type="match status" value="1"/>
</dbReference>
<dbReference type="PANTHER" id="PTHR45528:SF1">
    <property type="entry name" value="SENSOR HISTIDINE KINASE CPXA"/>
    <property type="match status" value="1"/>
</dbReference>
<comment type="catalytic activity">
    <reaction evidence="1">
        <text>ATP + protein L-histidine = ADP + protein N-phospho-L-histidine.</text>
        <dbReference type="EC" id="2.7.13.3"/>
    </reaction>
</comment>
<dbReference type="InterPro" id="IPR050398">
    <property type="entry name" value="HssS/ArlS-like"/>
</dbReference>
<dbReference type="InterPro" id="IPR005467">
    <property type="entry name" value="His_kinase_dom"/>
</dbReference>
<dbReference type="Proteomes" id="UP000425411">
    <property type="component" value="Chromosome"/>
</dbReference>
<dbReference type="Gene3D" id="6.10.340.10">
    <property type="match status" value="1"/>
</dbReference>
<evidence type="ECO:0000256" key="5">
    <source>
        <dbReference type="ARBA" id="ARBA00022553"/>
    </source>
</evidence>
<dbReference type="RefSeq" id="WP_111743097.1">
    <property type="nucleotide sequence ID" value="NZ_CAXSSU010000001.1"/>
</dbReference>
<dbReference type="Pfam" id="PF02518">
    <property type="entry name" value="HATPase_c"/>
    <property type="match status" value="1"/>
</dbReference>
<sequence length="451" mass="52264">MIKNMGIFSRNFFKTLGILGTAIIIIHAIVYFTFPIFYAENQRNKINESADILIKYLEEKNSDEIPLLLESYSKNLRISVHLKEETPKDDSQIVKDLNINKNNESTYIIIEERTLKTKDNKNLSVQFISGTNLIDEAIDIVLVYLPYTLVLTLIFSFIFSYVYSKRLAEPLLYISKVTKKMQNMELDARFDEGNKGELGEVGSQINKVYSKLLTTINDLEIKNKNIIELQEQKVAFLRAASHELKTPLTGIRIILENMKYNVGVYKDHNKYLSETILKIDSLSILLGEILESSKFQEWTENKQILNIKNAVEIMIDRYREMYLVKNIKINNGVKDTTTILMSKQALDKVLSNVVSNAIKYSSEDSSIQIYDDEEYLYIDNPCKPLSEEAQKNLFKIFYHTQVINKPQNGTGLGLYIVKNILESYDLEYSLKPYEHGMRFKIRIDNKEKDNI</sequence>
<dbReference type="Gene3D" id="3.30.565.10">
    <property type="entry name" value="Histidine kinase-like ATPase, C-terminal domain"/>
    <property type="match status" value="1"/>
</dbReference>